<organism evidence="2 3">
    <name type="scientific">Sorghum bicolor</name>
    <name type="common">Sorghum</name>
    <name type="synonym">Sorghum vulgare</name>
    <dbReference type="NCBI Taxonomy" id="4558"/>
    <lineage>
        <taxon>Eukaryota</taxon>
        <taxon>Viridiplantae</taxon>
        <taxon>Streptophyta</taxon>
        <taxon>Embryophyta</taxon>
        <taxon>Tracheophyta</taxon>
        <taxon>Spermatophyta</taxon>
        <taxon>Magnoliopsida</taxon>
        <taxon>Liliopsida</taxon>
        <taxon>Poales</taxon>
        <taxon>Poaceae</taxon>
        <taxon>PACMAD clade</taxon>
        <taxon>Panicoideae</taxon>
        <taxon>Andropogonodae</taxon>
        <taxon>Andropogoneae</taxon>
        <taxon>Sorghinae</taxon>
        <taxon>Sorghum</taxon>
    </lineage>
</organism>
<feature type="compositionally biased region" description="Low complexity" evidence="1">
    <location>
        <begin position="35"/>
        <end position="64"/>
    </location>
</feature>
<proteinExistence type="predicted"/>
<protein>
    <submittedName>
        <fullName evidence="2">Uncharacterized protein</fullName>
    </submittedName>
</protein>
<reference evidence="2" key="1">
    <citation type="journal article" date="2019" name="BMC Genomics">
        <title>A new reference genome for Sorghum bicolor reveals high levels of sequence similarity between sweet and grain genotypes: implications for the genetics of sugar metabolism.</title>
        <authorList>
            <person name="Cooper E.A."/>
            <person name="Brenton Z.W."/>
            <person name="Flinn B.S."/>
            <person name="Jenkins J."/>
            <person name="Shu S."/>
            <person name="Flowers D."/>
            <person name="Luo F."/>
            <person name="Wang Y."/>
            <person name="Xia P."/>
            <person name="Barry K."/>
            <person name="Daum C."/>
            <person name="Lipzen A."/>
            <person name="Yoshinaga Y."/>
            <person name="Schmutz J."/>
            <person name="Saski C."/>
            <person name="Vermerris W."/>
            <person name="Kresovich S."/>
        </authorList>
    </citation>
    <scope>NUCLEOTIDE SEQUENCE</scope>
</reference>
<name>A0A921UVX0_SORBI</name>
<reference evidence="2" key="2">
    <citation type="submission" date="2020-10" db="EMBL/GenBank/DDBJ databases">
        <authorList>
            <person name="Cooper E.A."/>
            <person name="Brenton Z.W."/>
            <person name="Flinn B.S."/>
            <person name="Jenkins J."/>
            <person name="Shu S."/>
            <person name="Flowers D."/>
            <person name="Luo F."/>
            <person name="Wang Y."/>
            <person name="Xia P."/>
            <person name="Barry K."/>
            <person name="Daum C."/>
            <person name="Lipzen A."/>
            <person name="Yoshinaga Y."/>
            <person name="Schmutz J."/>
            <person name="Saski C."/>
            <person name="Vermerris W."/>
            <person name="Kresovich S."/>
        </authorList>
    </citation>
    <scope>NUCLEOTIDE SEQUENCE</scope>
</reference>
<dbReference type="EMBL" id="CM027681">
    <property type="protein sequence ID" value="KAG0543431.1"/>
    <property type="molecule type" value="Genomic_DNA"/>
</dbReference>
<dbReference type="Proteomes" id="UP000807115">
    <property type="component" value="Chromosome 2"/>
</dbReference>
<evidence type="ECO:0000313" key="2">
    <source>
        <dbReference type="EMBL" id="KAG0543431.1"/>
    </source>
</evidence>
<sequence length="225" mass="23194">MGKKTAPLISAKKNIPKLFTSRLLPMPDAWGDEMATAPTPAASGSPRAPSSSSASSSASSSSSSRPPPPSFLMCSCATGNPRCFCSRTPAARALFLCAGGSAPQLDVAVAGPSTQGSAAAAATPSHPLLASLSVRTGSATSCQQIGCTKISFFCLATLLIQESIAFPYHVSDESLSEPCQCKSFIDQGPSHGTTWWLFLGNASMDLCQCEVGSARSSGWDMDCCK</sequence>
<comment type="caution">
    <text evidence="2">The sequence shown here is derived from an EMBL/GenBank/DDBJ whole genome shotgun (WGS) entry which is preliminary data.</text>
</comment>
<dbReference type="AlphaFoldDB" id="A0A921UVX0"/>
<evidence type="ECO:0000256" key="1">
    <source>
        <dbReference type="SAM" id="MobiDB-lite"/>
    </source>
</evidence>
<evidence type="ECO:0000313" key="3">
    <source>
        <dbReference type="Proteomes" id="UP000807115"/>
    </source>
</evidence>
<gene>
    <name evidence="2" type="ORF">BDA96_02G190600</name>
</gene>
<accession>A0A921UVX0</accession>
<feature type="region of interest" description="Disordered" evidence="1">
    <location>
        <begin position="28"/>
        <end position="68"/>
    </location>
</feature>